<evidence type="ECO:0000259" key="7">
    <source>
        <dbReference type="Pfam" id="PF02687"/>
    </source>
</evidence>
<dbReference type="AlphaFoldDB" id="A0A521B6M1"/>
<dbReference type="PANTHER" id="PTHR30572">
    <property type="entry name" value="MEMBRANE COMPONENT OF TRANSPORTER-RELATED"/>
    <property type="match status" value="1"/>
</dbReference>
<keyword evidence="10" id="KW-1185">Reference proteome</keyword>
<evidence type="ECO:0000256" key="1">
    <source>
        <dbReference type="ARBA" id="ARBA00004651"/>
    </source>
</evidence>
<dbReference type="EMBL" id="FXTN01000002">
    <property type="protein sequence ID" value="SMO42739.1"/>
    <property type="molecule type" value="Genomic_DNA"/>
</dbReference>
<evidence type="ECO:0000256" key="4">
    <source>
        <dbReference type="ARBA" id="ARBA00022989"/>
    </source>
</evidence>
<dbReference type="Pfam" id="PF02687">
    <property type="entry name" value="FtsX"/>
    <property type="match status" value="2"/>
</dbReference>
<dbReference type="Proteomes" id="UP000320300">
    <property type="component" value="Unassembled WGS sequence"/>
</dbReference>
<feature type="transmembrane region" description="Helical" evidence="6">
    <location>
        <begin position="287"/>
        <end position="308"/>
    </location>
</feature>
<feature type="domain" description="MacB-like periplasmic core" evidence="8">
    <location>
        <begin position="20"/>
        <end position="239"/>
    </location>
</feature>
<reference evidence="9 10" key="1">
    <citation type="submission" date="2017-05" db="EMBL/GenBank/DDBJ databases">
        <authorList>
            <person name="Varghese N."/>
            <person name="Submissions S."/>
        </authorList>
    </citation>
    <scope>NUCLEOTIDE SEQUENCE [LARGE SCALE GENOMIC DNA]</scope>
    <source>
        <strain evidence="9 10">DSM 19036</strain>
    </source>
</reference>
<gene>
    <name evidence="9" type="ORF">SAMN06265348_10255</name>
</gene>
<evidence type="ECO:0000256" key="3">
    <source>
        <dbReference type="ARBA" id="ARBA00022692"/>
    </source>
</evidence>
<feature type="transmembrane region" description="Helical" evidence="6">
    <location>
        <begin position="380"/>
        <end position="408"/>
    </location>
</feature>
<name>A0A521B6M1_9SPHI</name>
<accession>A0A521B6M1</accession>
<dbReference type="GO" id="GO:0005886">
    <property type="term" value="C:plasma membrane"/>
    <property type="evidence" value="ECO:0007669"/>
    <property type="project" value="UniProtKB-SubCell"/>
</dbReference>
<evidence type="ECO:0000313" key="9">
    <source>
        <dbReference type="EMBL" id="SMO42739.1"/>
    </source>
</evidence>
<dbReference type="PROSITE" id="PS51257">
    <property type="entry name" value="PROKAR_LIPOPROTEIN"/>
    <property type="match status" value="1"/>
</dbReference>
<dbReference type="Pfam" id="PF12704">
    <property type="entry name" value="MacB_PCD"/>
    <property type="match status" value="1"/>
</dbReference>
<evidence type="ECO:0000256" key="5">
    <source>
        <dbReference type="ARBA" id="ARBA00023136"/>
    </source>
</evidence>
<keyword evidence="3 6" id="KW-0812">Transmembrane</keyword>
<dbReference type="InterPro" id="IPR003838">
    <property type="entry name" value="ABC3_permease_C"/>
</dbReference>
<keyword evidence="5 6" id="KW-0472">Membrane</keyword>
<dbReference type="GO" id="GO:0022857">
    <property type="term" value="F:transmembrane transporter activity"/>
    <property type="evidence" value="ECO:0007669"/>
    <property type="project" value="TreeGrafter"/>
</dbReference>
<keyword evidence="4 6" id="KW-1133">Transmembrane helix</keyword>
<feature type="transmembrane region" description="Helical" evidence="6">
    <location>
        <begin position="429"/>
        <end position="449"/>
    </location>
</feature>
<feature type="transmembrane region" description="Helical" evidence="6">
    <location>
        <begin position="725"/>
        <end position="745"/>
    </location>
</feature>
<proteinExistence type="predicted"/>
<feature type="domain" description="ABC3 transporter permease C-terminal" evidence="7">
    <location>
        <begin position="676"/>
        <end position="785"/>
    </location>
</feature>
<keyword evidence="2" id="KW-1003">Cell membrane</keyword>
<feature type="domain" description="ABC3 transporter permease C-terminal" evidence="7">
    <location>
        <begin position="292"/>
        <end position="409"/>
    </location>
</feature>
<dbReference type="InterPro" id="IPR025857">
    <property type="entry name" value="MacB_PCD"/>
</dbReference>
<evidence type="ECO:0000313" key="10">
    <source>
        <dbReference type="Proteomes" id="UP000320300"/>
    </source>
</evidence>
<organism evidence="9 10">
    <name type="scientific">Pedobacter westerhofensis</name>
    <dbReference type="NCBI Taxonomy" id="425512"/>
    <lineage>
        <taxon>Bacteria</taxon>
        <taxon>Pseudomonadati</taxon>
        <taxon>Bacteroidota</taxon>
        <taxon>Sphingobacteriia</taxon>
        <taxon>Sphingobacteriales</taxon>
        <taxon>Sphingobacteriaceae</taxon>
        <taxon>Pedobacter</taxon>
    </lineage>
</organism>
<protein>
    <submittedName>
        <fullName evidence="9">FtsX-like permease family protein</fullName>
    </submittedName>
</protein>
<feature type="transmembrane region" description="Helical" evidence="6">
    <location>
        <begin position="672"/>
        <end position="697"/>
    </location>
</feature>
<sequence>MFKLNFKIAWRNLWKYKGYTLINILGLSVGMACCILIFLFIRFQLNFDNGYSNENRIYRFVTSWKYDSYSDYSQGVPVPLFAAAANELAGLEKVSPLVRRWRMIHVKDKTGRVIFKTEDGVFYTGPGLFDIFNISWLHGNPEQALAAPNTVALSEATAKKFFGSTGNAIGQTILLSNQTNLKVTGVFKDMPENSSLPLKIVVSYQTFDQKNAKNWDAVASQTECYVLLKKGLKVEDLQSPLAHFNKKYFEDPKIAGNQKVALQALRAIHFSEQYGNFADTSITMSHIYGLATIGVFLMLTACINFINLSTAQSVYRSKEVGVRKVMGSKRSQLVIQFLTETCSVVMLSLLAACILAELAIPAMENLLGNRMTLRLASDPVVFIFMFILLILVSVLAGFYPAMVISGFSPALAIKNKVTINNNGLSLRKILVVLQFAVTIVLIIGTLIIVGQMRYIQQKPLGFTTSSIAMVNMPGDSLSRIRFNTFKEKVLHTPGVKMLSYCTIPPLSEDTWATDFSYNGVKNTDFELRMSIADGNYYKLFGLKVIAGTADFKTDTVKACVVNETFVRKMGISNPREVLGKTIEAGGNMLPIRGVIKDFNDKSLKESISALLIFPKKNEYYKAAVQIDTRLLMPAMKKVESLWNDAFPNYIYSARFVSDEVNKHYESERITGVLFRVFAGVIIFISFTGLFGLVSFVASQRTKEVAIRKVLGASTLELVKMLNNSFVLMVLIANLVAWPLGYIFIAKWLSGFAYRIDISIWPFMLAFAISMLITLITVSIQSYKAAVANTVDALKYE</sequence>
<comment type="subcellular location">
    <subcellularLocation>
        <location evidence="1">Cell membrane</location>
        <topology evidence="1">Multi-pass membrane protein</topology>
    </subcellularLocation>
</comment>
<evidence type="ECO:0000259" key="8">
    <source>
        <dbReference type="Pfam" id="PF12704"/>
    </source>
</evidence>
<dbReference type="RefSeq" id="WP_142526756.1">
    <property type="nucleotide sequence ID" value="NZ_CBCSJO010000003.1"/>
</dbReference>
<evidence type="ECO:0000256" key="2">
    <source>
        <dbReference type="ARBA" id="ARBA00022475"/>
    </source>
</evidence>
<dbReference type="PANTHER" id="PTHR30572:SF18">
    <property type="entry name" value="ABC-TYPE MACROLIDE FAMILY EXPORT SYSTEM PERMEASE COMPONENT 2"/>
    <property type="match status" value="1"/>
</dbReference>
<dbReference type="OrthoDB" id="1451596at2"/>
<feature type="transmembrane region" description="Helical" evidence="6">
    <location>
        <begin position="333"/>
        <end position="360"/>
    </location>
</feature>
<feature type="transmembrane region" description="Helical" evidence="6">
    <location>
        <begin position="21"/>
        <end position="41"/>
    </location>
</feature>
<evidence type="ECO:0000256" key="6">
    <source>
        <dbReference type="SAM" id="Phobius"/>
    </source>
</evidence>
<feature type="transmembrane region" description="Helical" evidence="6">
    <location>
        <begin position="757"/>
        <end position="777"/>
    </location>
</feature>
<dbReference type="InterPro" id="IPR050250">
    <property type="entry name" value="Macrolide_Exporter_MacB"/>
</dbReference>